<dbReference type="InterPro" id="IPR050490">
    <property type="entry name" value="Bact_solute-bd_prot1"/>
</dbReference>
<comment type="similarity">
    <text evidence="1">Belongs to the bacterial solute-binding protein 1 family.</text>
</comment>
<protein>
    <submittedName>
        <fullName evidence="5">ABC-type glycerol-3-phosphate transport system, substrate-binding protein</fullName>
    </submittedName>
</protein>
<gene>
    <name evidence="5" type="ORF">SAMN02745136_01077</name>
</gene>
<dbReference type="RefSeq" id="WP_073273624.1">
    <property type="nucleotide sequence ID" value="NZ_FRAC01000007.1"/>
</dbReference>
<feature type="chain" id="PRO_5012070623" evidence="4">
    <location>
        <begin position="22"/>
        <end position="459"/>
    </location>
</feature>
<dbReference type="Proteomes" id="UP000184386">
    <property type="component" value="Unassembled WGS sequence"/>
</dbReference>
<accession>A0A1M6MM36</accession>
<dbReference type="Gene3D" id="3.40.190.10">
    <property type="entry name" value="Periplasmic binding protein-like II"/>
    <property type="match status" value="2"/>
</dbReference>
<dbReference type="OrthoDB" id="2060074at2"/>
<evidence type="ECO:0000313" key="6">
    <source>
        <dbReference type="Proteomes" id="UP000184386"/>
    </source>
</evidence>
<dbReference type="PANTHER" id="PTHR43649:SF29">
    <property type="entry name" value="OSMOPROTECTIVE COMPOUNDS-BINDING PROTEIN GGTB"/>
    <property type="match status" value="1"/>
</dbReference>
<evidence type="ECO:0000313" key="5">
    <source>
        <dbReference type="EMBL" id="SHJ84538.1"/>
    </source>
</evidence>
<dbReference type="InterPro" id="IPR006059">
    <property type="entry name" value="SBP"/>
</dbReference>
<feature type="region of interest" description="Disordered" evidence="3">
    <location>
        <begin position="26"/>
        <end position="57"/>
    </location>
</feature>
<organism evidence="5 6">
    <name type="scientific">Anaerocolumna jejuensis DSM 15929</name>
    <dbReference type="NCBI Taxonomy" id="1121322"/>
    <lineage>
        <taxon>Bacteria</taxon>
        <taxon>Bacillati</taxon>
        <taxon>Bacillota</taxon>
        <taxon>Clostridia</taxon>
        <taxon>Lachnospirales</taxon>
        <taxon>Lachnospiraceae</taxon>
        <taxon>Anaerocolumna</taxon>
    </lineage>
</organism>
<evidence type="ECO:0000256" key="4">
    <source>
        <dbReference type="SAM" id="SignalP"/>
    </source>
</evidence>
<dbReference type="PROSITE" id="PS51257">
    <property type="entry name" value="PROKAR_LIPOPROTEIN"/>
    <property type="match status" value="1"/>
</dbReference>
<dbReference type="EMBL" id="FRAC01000007">
    <property type="protein sequence ID" value="SHJ84538.1"/>
    <property type="molecule type" value="Genomic_DNA"/>
</dbReference>
<keyword evidence="6" id="KW-1185">Reference proteome</keyword>
<feature type="compositionally biased region" description="Polar residues" evidence="3">
    <location>
        <begin position="31"/>
        <end position="44"/>
    </location>
</feature>
<feature type="signal peptide" evidence="4">
    <location>
        <begin position="1"/>
        <end position="21"/>
    </location>
</feature>
<dbReference type="SUPFAM" id="SSF53850">
    <property type="entry name" value="Periplasmic binding protein-like II"/>
    <property type="match status" value="1"/>
</dbReference>
<evidence type="ECO:0000256" key="3">
    <source>
        <dbReference type="SAM" id="MobiDB-lite"/>
    </source>
</evidence>
<dbReference type="STRING" id="1121322.SAMN02745136_01077"/>
<dbReference type="AlphaFoldDB" id="A0A1M6MM36"/>
<evidence type="ECO:0000256" key="2">
    <source>
        <dbReference type="ARBA" id="ARBA00022448"/>
    </source>
</evidence>
<reference evidence="5 6" key="1">
    <citation type="submission" date="2016-11" db="EMBL/GenBank/DDBJ databases">
        <authorList>
            <person name="Jaros S."/>
            <person name="Januszkiewicz K."/>
            <person name="Wedrychowicz H."/>
        </authorList>
    </citation>
    <scope>NUCLEOTIDE SEQUENCE [LARGE SCALE GENOMIC DNA]</scope>
    <source>
        <strain evidence="5 6">DSM 15929</strain>
    </source>
</reference>
<evidence type="ECO:0000256" key="1">
    <source>
        <dbReference type="ARBA" id="ARBA00008520"/>
    </source>
</evidence>
<dbReference type="PANTHER" id="PTHR43649">
    <property type="entry name" value="ARABINOSE-BINDING PROTEIN-RELATED"/>
    <property type="match status" value="1"/>
</dbReference>
<sequence>MKKRFLSLAMSMLLIAGMAAGCSSKPADSGTAVTDTPQATSAPADTQGAAEGTEGTIDGKGTSLTVLCHSSWRTEEANKVFDYVADKYNVKFEFEEVPEGGSGEEFIYAKVQSGEVPDILWFQGAQVSVLNMGEDSFAELSGDWTKDYSDIILESPKQTVNGKLLCAPFGDVTTFGMCYNKKVFTDNNVAIPQTWDELMAACEIFKKAGVTPIFTSGAAGNEWTLQIFSIDSRAKMLLKEQGIFDKLNNHSAKWADDEYSNWMLSEFKGLFDKGYTQDTFLSDTYEDAQQALLTGSCAMYPQATWVYSELAKVAESKDELDNIGMFAIPSKDGSATVAYTETPTGFLVPSAGKNVELAKQIAGALSSKDAMSVYYQNHSGVPSVNGIDVDLLGIPKDAYAMIQAGKTQSQPYMIYSVPSLATDIQAMLAGDKTPKQVLEGTDNDWDTYAKDNKNADWGY</sequence>
<proteinExistence type="inferred from homology"/>
<name>A0A1M6MM36_9FIRM</name>
<keyword evidence="4" id="KW-0732">Signal</keyword>
<dbReference type="Pfam" id="PF01547">
    <property type="entry name" value="SBP_bac_1"/>
    <property type="match status" value="1"/>
</dbReference>
<keyword evidence="2" id="KW-0813">Transport</keyword>